<dbReference type="AlphaFoldDB" id="A0A1F5N986"/>
<organism evidence="2 3">
    <name type="scientific">Candidatus Doudnabacteria bacterium RIFCSPHIGHO2_01_FULL_41_86</name>
    <dbReference type="NCBI Taxonomy" id="1817821"/>
    <lineage>
        <taxon>Bacteria</taxon>
        <taxon>Candidatus Doudnaibacteriota</taxon>
    </lineage>
</organism>
<dbReference type="EMBL" id="MFEH01000001">
    <property type="protein sequence ID" value="OGE74112.1"/>
    <property type="molecule type" value="Genomic_DNA"/>
</dbReference>
<name>A0A1F5N986_9BACT</name>
<dbReference type="Proteomes" id="UP000177610">
    <property type="component" value="Unassembled WGS sequence"/>
</dbReference>
<evidence type="ECO:0000313" key="2">
    <source>
        <dbReference type="EMBL" id="OGE74112.1"/>
    </source>
</evidence>
<evidence type="ECO:0000313" key="3">
    <source>
        <dbReference type="Proteomes" id="UP000177610"/>
    </source>
</evidence>
<accession>A0A1F5N986</accession>
<protein>
    <submittedName>
        <fullName evidence="2">Uncharacterized protein</fullName>
    </submittedName>
</protein>
<reference evidence="2 3" key="1">
    <citation type="journal article" date="2016" name="Nat. Commun.">
        <title>Thousands of microbial genomes shed light on interconnected biogeochemical processes in an aquifer system.</title>
        <authorList>
            <person name="Anantharaman K."/>
            <person name="Brown C.T."/>
            <person name="Hug L.A."/>
            <person name="Sharon I."/>
            <person name="Castelle C.J."/>
            <person name="Probst A.J."/>
            <person name="Thomas B.C."/>
            <person name="Singh A."/>
            <person name="Wilkins M.J."/>
            <person name="Karaoz U."/>
            <person name="Brodie E.L."/>
            <person name="Williams K.H."/>
            <person name="Hubbard S.S."/>
            <person name="Banfield J.F."/>
        </authorList>
    </citation>
    <scope>NUCLEOTIDE SEQUENCE [LARGE SCALE GENOMIC DNA]</scope>
</reference>
<evidence type="ECO:0000256" key="1">
    <source>
        <dbReference type="SAM" id="MobiDB-lite"/>
    </source>
</evidence>
<proteinExistence type="predicted"/>
<gene>
    <name evidence="2" type="ORF">A2717_00970</name>
</gene>
<feature type="compositionally biased region" description="Low complexity" evidence="1">
    <location>
        <begin position="233"/>
        <end position="260"/>
    </location>
</feature>
<comment type="caution">
    <text evidence="2">The sequence shown here is derived from an EMBL/GenBank/DDBJ whole genome shotgun (WGS) entry which is preliminary data.</text>
</comment>
<feature type="region of interest" description="Disordered" evidence="1">
    <location>
        <begin position="185"/>
        <end position="263"/>
    </location>
</feature>
<feature type="region of interest" description="Disordered" evidence="1">
    <location>
        <begin position="58"/>
        <end position="78"/>
    </location>
</feature>
<sequence length="281" mass="29989">MANAGLGGKPKKKRRSYRKYSVVTVAVLTLLGTSTFVWRSWAKPATVKVSKATAPIVKERSAGRTSTSAAPTQIPRPNVAETTVTPPAPSTPTHVVIQQSIDPEKIDGLVARLQAQFDARLEQRLKEELDKRGPTTIVMRSEPVSSTVEKPSSPSIKLVIEAAPPPPVVRPEPPKELVKQTAVNLPRPAKPPPTVTKPTPQVTQRVERKLPKASSPAIASGETVADKPSQVIAPSAAIPTITTSASSNSTTSRRTTSLASNKDDVPLYIKCLKDVKACAPQ</sequence>